<dbReference type="EMBL" id="BAAAZG010000019">
    <property type="protein sequence ID" value="GAA4074599.1"/>
    <property type="molecule type" value="Genomic_DNA"/>
</dbReference>
<dbReference type="InterPro" id="IPR008928">
    <property type="entry name" value="6-hairpin_glycosidase_sf"/>
</dbReference>
<dbReference type="RefSeq" id="WP_344947956.1">
    <property type="nucleotide sequence ID" value="NZ_BAAAZG010000019.1"/>
</dbReference>
<dbReference type="Proteomes" id="UP001500683">
    <property type="component" value="Unassembled WGS sequence"/>
</dbReference>
<dbReference type="InterPro" id="IPR012341">
    <property type="entry name" value="6hp_glycosidase-like_sf"/>
</dbReference>
<reference evidence="3" key="1">
    <citation type="journal article" date="2019" name="Int. J. Syst. Evol. Microbiol.">
        <title>The Global Catalogue of Microorganisms (GCM) 10K type strain sequencing project: providing services to taxonomists for standard genome sequencing and annotation.</title>
        <authorList>
            <consortium name="The Broad Institute Genomics Platform"/>
            <consortium name="The Broad Institute Genome Sequencing Center for Infectious Disease"/>
            <person name="Wu L."/>
            <person name="Ma J."/>
        </authorList>
    </citation>
    <scope>NUCLEOTIDE SEQUENCE [LARGE SCALE GENOMIC DNA]</scope>
    <source>
        <strain evidence="3">JCM 16702</strain>
    </source>
</reference>
<evidence type="ECO:0000256" key="1">
    <source>
        <dbReference type="SAM" id="MobiDB-lite"/>
    </source>
</evidence>
<evidence type="ECO:0000313" key="2">
    <source>
        <dbReference type="EMBL" id="GAA4074599.1"/>
    </source>
</evidence>
<gene>
    <name evidence="2" type="ORF">GCM10022214_34370</name>
</gene>
<proteinExistence type="predicted"/>
<evidence type="ECO:0000313" key="3">
    <source>
        <dbReference type="Proteomes" id="UP001500683"/>
    </source>
</evidence>
<dbReference type="Gene3D" id="1.50.10.10">
    <property type="match status" value="1"/>
</dbReference>
<sequence length="475" mass="50572">MAEDRVGAARDGGPRRVRRAVALLLVAGLAATCGARMPSGGGPGWDSPGLVGGGGWPFAGVPLDAEEEDGAAYLPGSSVVRLRDGRVRLVPFGAETAITVPASDPRVRQAVRSDSLWLTRGTVPGQTATEREMAERALLDLRLLTRPNGASLASWYGAWRYAWPRDAAFAAAAFAVTGHTPEARRVLRFLERVQTDEGRWAARYHPDGSAVIDGRDPQLDSLGWVVWASWLVHTHDPAGAGRLPELWPMVVRAADQLASSLDSEGLPPPSSDYFERSPGTEQDPDRPTLGVVGPVLAGLRAAAALARDRGDLARSSHWQNASLRLSNAVARHFAPYGYPRSPVRGGRMDTSVTFVAPPFAPQDWGVSAAVLNAAERLTLPNGGVLPGEKWAGNRTVAWTPEMAMFALTAASSGRVQEARARLDWLARHRTSLGALPEKVDAKGRPAGVAPLGWTASLVLLTLTALEHPLPVPPVP</sequence>
<protein>
    <recommendedName>
        <fullName evidence="4">Glycoside hydrolase family 15</fullName>
    </recommendedName>
</protein>
<comment type="caution">
    <text evidence="2">The sequence shown here is derived from an EMBL/GenBank/DDBJ whole genome shotgun (WGS) entry which is preliminary data.</text>
</comment>
<accession>A0ABP7VU66</accession>
<dbReference type="PANTHER" id="PTHR31616">
    <property type="entry name" value="TREHALASE"/>
    <property type="match status" value="1"/>
</dbReference>
<name>A0ABP7VU66_9ACTN</name>
<organism evidence="2 3">
    <name type="scientific">Actinomadura miaoliensis</name>
    <dbReference type="NCBI Taxonomy" id="430685"/>
    <lineage>
        <taxon>Bacteria</taxon>
        <taxon>Bacillati</taxon>
        <taxon>Actinomycetota</taxon>
        <taxon>Actinomycetes</taxon>
        <taxon>Streptosporangiales</taxon>
        <taxon>Thermomonosporaceae</taxon>
        <taxon>Actinomadura</taxon>
    </lineage>
</organism>
<dbReference type="PANTHER" id="PTHR31616:SF0">
    <property type="entry name" value="GLUCAN 1,4-ALPHA-GLUCOSIDASE"/>
    <property type="match status" value="1"/>
</dbReference>
<dbReference type="SUPFAM" id="SSF48208">
    <property type="entry name" value="Six-hairpin glycosidases"/>
    <property type="match status" value="1"/>
</dbReference>
<keyword evidence="3" id="KW-1185">Reference proteome</keyword>
<evidence type="ECO:0008006" key="4">
    <source>
        <dbReference type="Google" id="ProtNLM"/>
    </source>
</evidence>
<feature type="region of interest" description="Disordered" evidence="1">
    <location>
        <begin position="260"/>
        <end position="289"/>
    </location>
</feature>